<evidence type="ECO:0000256" key="3">
    <source>
        <dbReference type="ARBA" id="ARBA00010323"/>
    </source>
</evidence>
<sequence length="470" mass="53890">MASDDFLYGVAIVSSVAVGLLFRKVKGEEVRRILSTCLGLILLISLCGPHSLHLVITVIGNCWILSSPQLRHSKQFHVASFIWNFGYLVVFRTVHLLGIPAPSPITNAAQLFLTLRMIGLACDVYDSCMLKESVKPAGEQVQDEELEKKQLQLKYTFTDPSIKEIVCFSFCYLGTLTGPFFKFHVYRDWLRQTNFDSIPLQQPLIAKTKHLPAIAATFLVTSYFFSIKYVETDEYNENPFWFRLFYMVPMFLIFRTRLYTAWLLSECMCITAGFGAYPTVSVPKCGSGPTDFKKLEQAHQEMGLEYDFETIHNIDIYGCELAPTTKQGLRSWNMTVQYWLATYVHRRVPPALKAYRVSITMTVSAFWHGIHPGYYLSFLTVPPILMAEEAMIAAFRKDASPTQQEIFDWGCWFFKMRGFDYNCMGFLLLKFSSTLNYWRSIYFAGHVVTALFLLIGTLGKMLKPRRSKTE</sequence>
<feature type="transmembrane region" description="Helical" evidence="11">
    <location>
        <begin position="6"/>
        <end position="22"/>
    </location>
</feature>
<keyword evidence="13" id="KW-1185">Reference proteome</keyword>
<evidence type="ECO:0000256" key="4">
    <source>
        <dbReference type="ARBA" id="ARBA00022679"/>
    </source>
</evidence>
<keyword evidence="5 11" id="KW-0812">Transmembrane</keyword>
<comment type="caution">
    <text evidence="12">The sequence shown here is derived from an EMBL/GenBank/DDBJ whole genome shotgun (WGS) entry which is preliminary data.</text>
</comment>
<keyword evidence="7 11" id="KW-0472">Membrane</keyword>
<comment type="similarity">
    <text evidence="3">Belongs to the membrane-bound acyltransferase family.</text>
</comment>
<feature type="transmembrane region" description="Helical" evidence="11">
    <location>
        <begin position="34"/>
        <end position="56"/>
    </location>
</feature>
<feature type="transmembrane region" description="Helical" evidence="11">
    <location>
        <begin position="240"/>
        <end position="258"/>
    </location>
</feature>
<dbReference type="Proteomes" id="UP001519460">
    <property type="component" value="Unassembled WGS sequence"/>
</dbReference>
<dbReference type="InterPro" id="IPR004299">
    <property type="entry name" value="MBOAT_fam"/>
</dbReference>
<feature type="transmembrane region" description="Helical" evidence="11">
    <location>
        <begin position="211"/>
        <end position="228"/>
    </location>
</feature>
<evidence type="ECO:0000256" key="10">
    <source>
        <dbReference type="ARBA" id="ARBA00093678"/>
    </source>
</evidence>
<evidence type="ECO:0000313" key="12">
    <source>
        <dbReference type="EMBL" id="KAK7501472.1"/>
    </source>
</evidence>
<keyword evidence="6 11" id="KW-1133">Transmembrane helix</keyword>
<evidence type="ECO:0000256" key="7">
    <source>
        <dbReference type="ARBA" id="ARBA00023136"/>
    </source>
</evidence>
<evidence type="ECO:0000256" key="2">
    <source>
        <dbReference type="ARBA" id="ARBA00005074"/>
    </source>
</evidence>
<dbReference type="PANTHER" id="PTHR13906:SF16">
    <property type="entry name" value="LYSOPHOSPHOLIPID ACYLTRANSFERASE 7"/>
    <property type="match status" value="1"/>
</dbReference>
<evidence type="ECO:0000256" key="6">
    <source>
        <dbReference type="ARBA" id="ARBA00022989"/>
    </source>
</evidence>
<comment type="subcellular location">
    <subcellularLocation>
        <location evidence="1">Membrane</location>
        <topology evidence="1">Multi-pass membrane protein</topology>
    </subcellularLocation>
</comment>
<accession>A0ABD0LQ61</accession>
<dbReference type="PANTHER" id="PTHR13906">
    <property type="entry name" value="PORCUPINE"/>
    <property type="match status" value="1"/>
</dbReference>
<keyword evidence="4" id="KW-0808">Transferase</keyword>
<protein>
    <recommendedName>
        <fullName evidence="10">Lysophospholipid acyltransferase 7</fullName>
    </recommendedName>
</protein>
<gene>
    <name evidence="12" type="ORF">BaRGS_00007276</name>
</gene>
<dbReference type="EMBL" id="JACVVK020000031">
    <property type="protein sequence ID" value="KAK7501472.1"/>
    <property type="molecule type" value="Genomic_DNA"/>
</dbReference>
<dbReference type="GO" id="GO:0016746">
    <property type="term" value="F:acyltransferase activity"/>
    <property type="evidence" value="ECO:0007669"/>
    <property type="project" value="UniProtKB-KW"/>
</dbReference>
<reference evidence="12 13" key="1">
    <citation type="journal article" date="2023" name="Sci. Data">
        <title>Genome assembly of the Korean intertidal mud-creeper Batillaria attramentaria.</title>
        <authorList>
            <person name="Patra A.K."/>
            <person name="Ho P.T."/>
            <person name="Jun S."/>
            <person name="Lee S.J."/>
            <person name="Kim Y."/>
            <person name="Won Y.J."/>
        </authorList>
    </citation>
    <scope>NUCLEOTIDE SEQUENCE [LARGE SCALE GENOMIC DNA]</scope>
    <source>
        <strain evidence="12">Wonlab-2016</strain>
    </source>
</reference>
<keyword evidence="8" id="KW-0012">Acyltransferase</keyword>
<dbReference type="AlphaFoldDB" id="A0ABD0LQ61"/>
<dbReference type="Pfam" id="PF03062">
    <property type="entry name" value="MBOAT"/>
    <property type="match status" value="1"/>
</dbReference>
<dbReference type="GO" id="GO:0016020">
    <property type="term" value="C:membrane"/>
    <property type="evidence" value="ECO:0007669"/>
    <property type="project" value="UniProtKB-SubCell"/>
</dbReference>
<comment type="pathway">
    <text evidence="2">Lipid metabolism; phospholipid metabolism.</text>
</comment>
<evidence type="ECO:0000256" key="9">
    <source>
        <dbReference type="ARBA" id="ARBA00025707"/>
    </source>
</evidence>
<evidence type="ECO:0000313" key="13">
    <source>
        <dbReference type="Proteomes" id="UP001519460"/>
    </source>
</evidence>
<evidence type="ECO:0000256" key="5">
    <source>
        <dbReference type="ARBA" id="ARBA00022692"/>
    </source>
</evidence>
<organism evidence="12 13">
    <name type="scientific">Batillaria attramentaria</name>
    <dbReference type="NCBI Taxonomy" id="370345"/>
    <lineage>
        <taxon>Eukaryota</taxon>
        <taxon>Metazoa</taxon>
        <taxon>Spiralia</taxon>
        <taxon>Lophotrochozoa</taxon>
        <taxon>Mollusca</taxon>
        <taxon>Gastropoda</taxon>
        <taxon>Caenogastropoda</taxon>
        <taxon>Sorbeoconcha</taxon>
        <taxon>Cerithioidea</taxon>
        <taxon>Batillariidae</taxon>
        <taxon>Batillaria</taxon>
    </lineage>
</organism>
<feature type="transmembrane region" description="Helical" evidence="11">
    <location>
        <begin position="76"/>
        <end position="94"/>
    </location>
</feature>
<feature type="transmembrane region" description="Helical" evidence="11">
    <location>
        <begin position="437"/>
        <end position="458"/>
    </location>
</feature>
<evidence type="ECO:0000256" key="1">
    <source>
        <dbReference type="ARBA" id="ARBA00004141"/>
    </source>
</evidence>
<dbReference type="InterPro" id="IPR049941">
    <property type="entry name" value="LPLAT_7/PORCN-like"/>
</dbReference>
<comment type="pathway">
    <text evidence="9">Phospholipid metabolism.</text>
</comment>
<evidence type="ECO:0000256" key="11">
    <source>
        <dbReference type="SAM" id="Phobius"/>
    </source>
</evidence>
<evidence type="ECO:0000256" key="8">
    <source>
        <dbReference type="ARBA" id="ARBA00023315"/>
    </source>
</evidence>
<name>A0ABD0LQ61_9CAEN</name>
<proteinExistence type="inferred from homology"/>